<dbReference type="InterPro" id="IPR010982">
    <property type="entry name" value="Lambda_DNA-bd_dom_sf"/>
</dbReference>
<dbReference type="EMBL" id="PYAG01000041">
    <property type="protein sequence ID" value="RAO26517.1"/>
    <property type="molecule type" value="Genomic_DNA"/>
</dbReference>
<dbReference type="Proteomes" id="UP000249419">
    <property type="component" value="Unassembled WGS sequence"/>
</dbReference>
<accession>A0A328NC60</accession>
<dbReference type="GO" id="GO:0003677">
    <property type="term" value="F:DNA binding"/>
    <property type="evidence" value="ECO:0007669"/>
    <property type="project" value="InterPro"/>
</dbReference>
<dbReference type="CDD" id="cd00093">
    <property type="entry name" value="HTH_XRE"/>
    <property type="match status" value="1"/>
</dbReference>
<name>A0A328NC60_9ACTN</name>
<proteinExistence type="predicted"/>
<dbReference type="InterPro" id="IPR001387">
    <property type="entry name" value="Cro/C1-type_HTH"/>
</dbReference>
<dbReference type="SMART" id="SM00530">
    <property type="entry name" value="HTH_XRE"/>
    <property type="match status" value="1"/>
</dbReference>
<protein>
    <recommendedName>
        <fullName evidence="1">HTH cro/C1-type domain-containing protein</fullName>
    </recommendedName>
</protein>
<dbReference type="SUPFAM" id="SSF47413">
    <property type="entry name" value="lambda repressor-like DNA-binding domains"/>
    <property type="match status" value="1"/>
</dbReference>
<dbReference type="Pfam" id="PF13560">
    <property type="entry name" value="HTH_31"/>
    <property type="match status" value="1"/>
</dbReference>
<gene>
    <name evidence="2" type="ORF">PSN13_06545</name>
</gene>
<evidence type="ECO:0000313" key="3">
    <source>
        <dbReference type="Proteomes" id="UP000249419"/>
    </source>
</evidence>
<evidence type="ECO:0000313" key="2">
    <source>
        <dbReference type="EMBL" id="RAO26517.1"/>
    </source>
</evidence>
<feature type="domain" description="HTH cro/C1-type" evidence="1">
    <location>
        <begin position="8"/>
        <end position="63"/>
    </location>
</feature>
<reference evidence="2 3" key="1">
    <citation type="submission" date="2018-03" db="EMBL/GenBank/DDBJ databases">
        <title>Defining the species Micromonospora saelicesensis and Micromonospora noduli under the framework of genomics.</title>
        <authorList>
            <person name="Riesco R."/>
            <person name="Trujillo M.E."/>
        </authorList>
    </citation>
    <scope>NUCLEOTIDE SEQUENCE [LARGE SCALE GENOMIC DNA]</scope>
    <source>
        <strain evidence="2 3">PSN13</strain>
    </source>
</reference>
<comment type="caution">
    <text evidence="2">The sequence shown here is derived from an EMBL/GenBank/DDBJ whole genome shotgun (WGS) entry which is preliminary data.</text>
</comment>
<dbReference type="PROSITE" id="PS50943">
    <property type="entry name" value="HTH_CROC1"/>
    <property type="match status" value="1"/>
</dbReference>
<dbReference type="Gene3D" id="1.10.260.40">
    <property type="entry name" value="lambda repressor-like DNA-binding domains"/>
    <property type="match status" value="1"/>
</dbReference>
<sequence>MLIDGAKLRELRQMAGFTLSEFAPTCGISVQYLSQIELGVRQRVSPPVYARICEALKLTGPRQRRTLLKAAA</sequence>
<evidence type="ECO:0000259" key="1">
    <source>
        <dbReference type="PROSITE" id="PS50943"/>
    </source>
</evidence>
<dbReference type="AlphaFoldDB" id="A0A328NC60"/>
<organism evidence="2 3">
    <name type="scientific">Micromonospora saelicesensis</name>
    <dbReference type="NCBI Taxonomy" id="285676"/>
    <lineage>
        <taxon>Bacteria</taxon>
        <taxon>Bacillati</taxon>
        <taxon>Actinomycetota</taxon>
        <taxon>Actinomycetes</taxon>
        <taxon>Micromonosporales</taxon>
        <taxon>Micromonosporaceae</taxon>
        <taxon>Micromonospora</taxon>
    </lineage>
</organism>